<keyword evidence="3 5" id="KW-1133">Transmembrane helix</keyword>
<keyword evidence="7" id="KW-1185">Reference proteome</keyword>
<dbReference type="Proteomes" id="UP001212152">
    <property type="component" value="Unassembled WGS sequence"/>
</dbReference>
<comment type="caution">
    <text evidence="6">The sequence shown here is derived from an EMBL/GenBank/DDBJ whole genome shotgun (WGS) entry which is preliminary data.</text>
</comment>
<evidence type="ECO:0000256" key="1">
    <source>
        <dbReference type="ARBA" id="ARBA00004141"/>
    </source>
</evidence>
<keyword evidence="2 5" id="KW-0812">Transmembrane</keyword>
<accession>A0AAD5TSM5</accession>
<sequence>MLALSVACLAGTYLNPCPGPWICTMEIIVNTGMVAEVCVRVVALKKLFWLSYWNIVDLALVPLCLLTFVIVLFTPCSASSRGELEFEDMLLIFRNGVVLSRLAAVVQKNRTQLGVQTRNIDLMTIDPMGDVVPGGRALPLWDVHMEGMNDLF</sequence>
<name>A0AAD5TSM5_9FUNG</name>
<evidence type="ECO:0000256" key="2">
    <source>
        <dbReference type="ARBA" id="ARBA00022692"/>
    </source>
</evidence>
<evidence type="ECO:0000256" key="5">
    <source>
        <dbReference type="SAM" id="Phobius"/>
    </source>
</evidence>
<evidence type="ECO:0008006" key="8">
    <source>
        <dbReference type="Google" id="ProtNLM"/>
    </source>
</evidence>
<dbReference type="EMBL" id="JADGJQ010000004">
    <property type="protein sequence ID" value="KAJ3184187.1"/>
    <property type="molecule type" value="Genomic_DNA"/>
</dbReference>
<evidence type="ECO:0000313" key="7">
    <source>
        <dbReference type="Proteomes" id="UP001212152"/>
    </source>
</evidence>
<dbReference type="Gene3D" id="1.20.120.350">
    <property type="entry name" value="Voltage-gated potassium channels. Chain C"/>
    <property type="match status" value="1"/>
</dbReference>
<evidence type="ECO:0000256" key="3">
    <source>
        <dbReference type="ARBA" id="ARBA00022989"/>
    </source>
</evidence>
<evidence type="ECO:0000313" key="6">
    <source>
        <dbReference type="EMBL" id="KAJ3184187.1"/>
    </source>
</evidence>
<organism evidence="6 7">
    <name type="scientific">Geranomyces variabilis</name>
    <dbReference type="NCBI Taxonomy" id="109894"/>
    <lineage>
        <taxon>Eukaryota</taxon>
        <taxon>Fungi</taxon>
        <taxon>Fungi incertae sedis</taxon>
        <taxon>Chytridiomycota</taxon>
        <taxon>Chytridiomycota incertae sedis</taxon>
        <taxon>Chytridiomycetes</taxon>
        <taxon>Spizellomycetales</taxon>
        <taxon>Powellomycetaceae</taxon>
        <taxon>Geranomyces</taxon>
    </lineage>
</organism>
<dbReference type="AlphaFoldDB" id="A0AAD5TSM5"/>
<dbReference type="GO" id="GO:0016020">
    <property type="term" value="C:membrane"/>
    <property type="evidence" value="ECO:0007669"/>
    <property type="project" value="UniProtKB-SubCell"/>
</dbReference>
<proteinExistence type="predicted"/>
<feature type="transmembrane region" description="Helical" evidence="5">
    <location>
        <begin position="55"/>
        <end position="73"/>
    </location>
</feature>
<gene>
    <name evidence="6" type="ORF">HDU87_005033</name>
</gene>
<dbReference type="InterPro" id="IPR027359">
    <property type="entry name" value="Volt_channel_dom_sf"/>
</dbReference>
<feature type="transmembrane region" description="Helical" evidence="5">
    <location>
        <begin position="24"/>
        <end position="43"/>
    </location>
</feature>
<keyword evidence="4 5" id="KW-0472">Membrane</keyword>
<comment type="subcellular location">
    <subcellularLocation>
        <location evidence="1">Membrane</location>
        <topology evidence="1">Multi-pass membrane protein</topology>
    </subcellularLocation>
</comment>
<dbReference type="PANTHER" id="PTHR38483">
    <property type="entry name" value="CHROMOSOME 1, WHOLE GENOME SHOTGUN SEQUENCE"/>
    <property type="match status" value="1"/>
</dbReference>
<evidence type="ECO:0000256" key="4">
    <source>
        <dbReference type="ARBA" id="ARBA00023136"/>
    </source>
</evidence>
<protein>
    <recommendedName>
        <fullName evidence="8">Ion transport domain-containing protein</fullName>
    </recommendedName>
</protein>
<dbReference type="PANTHER" id="PTHR38483:SF1">
    <property type="entry name" value="ION TRANSPORT DOMAIN-CONTAINING PROTEIN"/>
    <property type="match status" value="1"/>
</dbReference>
<reference evidence="6" key="1">
    <citation type="submission" date="2020-05" db="EMBL/GenBank/DDBJ databases">
        <title>Phylogenomic resolution of chytrid fungi.</title>
        <authorList>
            <person name="Stajich J.E."/>
            <person name="Amses K."/>
            <person name="Simmons R."/>
            <person name="Seto K."/>
            <person name="Myers J."/>
            <person name="Bonds A."/>
            <person name="Quandt C.A."/>
            <person name="Barry K."/>
            <person name="Liu P."/>
            <person name="Grigoriev I."/>
            <person name="Longcore J.E."/>
            <person name="James T.Y."/>
        </authorList>
    </citation>
    <scope>NUCLEOTIDE SEQUENCE</scope>
    <source>
        <strain evidence="6">JEL0379</strain>
    </source>
</reference>